<evidence type="ECO:0000256" key="1">
    <source>
        <dbReference type="SAM" id="Phobius"/>
    </source>
</evidence>
<reference evidence="2 3" key="1">
    <citation type="submission" date="2019-03" db="EMBL/GenBank/DDBJ databases">
        <title>Genomic Encyclopedia of Type Strains, Phase IV (KMG-IV): sequencing the most valuable type-strain genomes for metagenomic binning, comparative biology and taxonomic classification.</title>
        <authorList>
            <person name="Goeker M."/>
        </authorList>
    </citation>
    <scope>NUCLEOTIDE SEQUENCE [LARGE SCALE GENOMIC DNA]</scope>
    <source>
        <strain evidence="2 3">DSM 28287</strain>
    </source>
</reference>
<keyword evidence="1" id="KW-0812">Transmembrane</keyword>
<dbReference type="AlphaFoldDB" id="A0A4R6Q756"/>
<dbReference type="RefSeq" id="WP_133528066.1">
    <property type="nucleotide sequence ID" value="NZ_CALCQM010000133.1"/>
</dbReference>
<dbReference type="EMBL" id="SNXO01000009">
    <property type="protein sequence ID" value="TDP57905.1"/>
    <property type="molecule type" value="Genomic_DNA"/>
</dbReference>
<name>A0A4R6Q756_9FIRM</name>
<comment type="caution">
    <text evidence="2">The sequence shown here is derived from an EMBL/GenBank/DDBJ whole genome shotgun (WGS) entry which is preliminary data.</text>
</comment>
<keyword evidence="1" id="KW-1133">Transmembrane helix</keyword>
<evidence type="ECO:0000313" key="3">
    <source>
        <dbReference type="Proteomes" id="UP000295500"/>
    </source>
</evidence>
<keyword evidence="3" id="KW-1185">Reference proteome</keyword>
<protein>
    <submittedName>
        <fullName evidence="2">Uncharacterized protein</fullName>
    </submittedName>
</protein>
<feature type="transmembrane region" description="Helical" evidence="1">
    <location>
        <begin position="12"/>
        <end position="34"/>
    </location>
</feature>
<proteinExistence type="predicted"/>
<organism evidence="2 3">
    <name type="scientific">Aminicella lysinilytica</name>
    <dbReference type="NCBI Taxonomy" id="433323"/>
    <lineage>
        <taxon>Bacteria</taxon>
        <taxon>Bacillati</taxon>
        <taxon>Bacillota</taxon>
        <taxon>Clostridia</taxon>
        <taxon>Peptostreptococcales</taxon>
        <taxon>Anaerovoracaceae</taxon>
        <taxon>Aminicella</taxon>
    </lineage>
</organism>
<dbReference type="Proteomes" id="UP000295500">
    <property type="component" value="Unassembled WGS sequence"/>
</dbReference>
<evidence type="ECO:0000313" key="2">
    <source>
        <dbReference type="EMBL" id="TDP57905.1"/>
    </source>
</evidence>
<sequence>MIIFFKQGAGKNAMITLTLIAAVIVAGYIIYRIVKKIKLMQWLKANPDVSRVFLMYKPNIRRITFVDLYSVDRKEPKIFGSNYSVVDKGFYLTPGRHMVEVEAKDEGTWTSGKNRNYGREVLEIEVGKNETYRISFDEEKHEYYLKLE</sequence>
<gene>
    <name evidence="2" type="ORF">EV211_10915</name>
</gene>
<keyword evidence="1" id="KW-0472">Membrane</keyword>
<accession>A0A4R6Q756</accession>